<gene>
    <name evidence="1" type="ORF">G7Y85_00745</name>
</gene>
<comment type="caution">
    <text evidence="1">The sequence shown here is derived from an EMBL/GenBank/DDBJ whole genome shotgun (WGS) entry which is preliminary data.</text>
</comment>
<dbReference type="RefSeq" id="WP_166250705.1">
    <property type="nucleotide sequence ID" value="NZ_JAAMOW010000001.1"/>
</dbReference>
<evidence type="ECO:0000313" key="1">
    <source>
        <dbReference type="EMBL" id="NGY03283.1"/>
    </source>
</evidence>
<evidence type="ECO:0000313" key="2">
    <source>
        <dbReference type="Proteomes" id="UP000472676"/>
    </source>
</evidence>
<dbReference type="InterPro" id="IPR010281">
    <property type="entry name" value="DUF885"/>
</dbReference>
<protein>
    <submittedName>
        <fullName evidence="1">DUF885 domain-containing protein</fullName>
    </submittedName>
</protein>
<accession>A0A6M2BMN9</accession>
<dbReference type="PANTHER" id="PTHR33361">
    <property type="entry name" value="GLR0591 PROTEIN"/>
    <property type="match status" value="1"/>
</dbReference>
<dbReference type="PANTHER" id="PTHR33361:SF2">
    <property type="entry name" value="DUF885 DOMAIN-CONTAINING PROTEIN"/>
    <property type="match status" value="1"/>
</dbReference>
<dbReference type="Pfam" id="PF05960">
    <property type="entry name" value="DUF885"/>
    <property type="match status" value="1"/>
</dbReference>
<dbReference type="Proteomes" id="UP000472676">
    <property type="component" value="Unassembled WGS sequence"/>
</dbReference>
<dbReference type="AlphaFoldDB" id="A0A6M2BMN9"/>
<dbReference type="EMBL" id="JAAMOW010000001">
    <property type="protein sequence ID" value="NGY03283.1"/>
    <property type="molecule type" value="Genomic_DNA"/>
</dbReference>
<reference evidence="1 2" key="1">
    <citation type="journal article" date="2014" name="Int. J. Syst. Evol. Microbiol.">
        <title>Solimonas terrae sp. nov., isolated from soil.</title>
        <authorList>
            <person name="Kim S.J."/>
            <person name="Moon J.Y."/>
            <person name="Weon H.Y."/>
            <person name="Ahn J.H."/>
            <person name="Chen W.M."/>
            <person name="Kwon S.W."/>
        </authorList>
    </citation>
    <scope>NUCLEOTIDE SEQUENCE [LARGE SCALE GENOMIC DNA]</scope>
    <source>
        <strain evidence="1 2">KIS83-12</strain>
    </source>
</reference>
<keyword evidence="2" id="KW-1185">Reference proteome</keyword>
<sequence>MSRHEMSRIEQALCAVNRAADLAMNHLGRTVFAKREAGVIPEGLIPDLSFEGATRRAEMGAQILRLLDGVDDEQLPHDAALTSKLLRHYASGWSREAEQYWLAIDPTGSLFYGPFAQTAYTGGYLLGSINALLAGHAFTNDSDGDRYLLLLSDITRMLQQIHERTAGQAQRGIRVHKPQLPAVRSLLERLRATAETVYPVSASRLQGLSDAEALRAEIQRRVTHRVMPAFTALIDQLDDDYERQAPDGVGLDKLPGGRDAYAWLLKLHVTRELTIEQVHGAGHARMTRIESEMAELRRQLGFSGSAAEFAVHAREQPGAKATSADDIGARMRQHKDRIEQRFDEFFHQRSPAEYDLVRLAPALEGSMTWGYYEPPSGAEQRGLYHYNGGKLDSLAVIAAASLVFHELVPGHHLHLTLQGNNEAQSPLRRNASVNAFNEAWAEYAATLTGEMGLYDNPYDRYGRLCMDAFLTSRLVVDTGMNAMGWSWARAKDYLREHTLCADAEIESETLRYSCGIPAQSLAYKLGDEDILRMRDKVRARLGDQFDHRDFHSAILDAGALPLPALEWHLDKVFGDPVPA</sequence>
<name>A0A6M2BMN9_9GAMM</name>
<proteinExistence type="predicted"/>
<organism evidence="1 2">
    <name type="scientific">Solimonas terrae</name>
    <dbReference type="NCBI Taxonomy" id="1396819"/>
    <lineage>
        <taxon>Bacteria</taxon>
        <taxon>Pseudomonadati</taxon>
        <taxon>Pseudomonadota</taxon>
        <taxon>Gammaproteobacteria</taxon>
        <taxon>Nevskiales</taxon>
        <taxon>Nevskiaceae</taxon>
        <taxon>Solimonas</taxon>
    </lineage>
</organism>